<dbReference type="EMBL" id="RSCD01000001">
    <property type="protein sequence ID" value="RSH95345.1"/>
    <property type="molecule type" value="Genomic_DNA"/>
</dbReference>
<evidence type="ECO:0000256" key="1">
    <source>
        <dbReference type="ARBA" id="ARBA00023136"/>
    </source>
</evidence>
<keyword evidence="1 3" id="KW-0472">Membrane</keyword>
<dbReference type="InterPro" id="IPR033308">
    <property type="entry name" value="PGAP5/Cdc1/Ted1"/>
</dbReference>
<feature type="compositionally biased region" description="Polar residues" evidence="2">
    <location>
        <begin position="433"/>
        <end position="457"/>
    </location>
</feature>
<dbReference type="Proteomes" id="UP000279259">
    <property type="component" value="Unassembled WGS sequence"/>
</dbReference>
<proteinExistence type="predicted"/>
<dbReference type="SUPFAM" id="SSF56300">
    <property type="entry name" value="Metallo-dependent phosphatases"/>
    <property type="match status" value="1"/>
</dbReference>
<dbReference type="STRING" id="1890683.A0A427YWF1"/>
<sequence>MLPGPYSNPRSPTILYNEKGHAAGTARGRQSGLQSRATKLLAIRFGWVVLVIWFEVGEFFSSLSSCKFPDSVLRRSTSSHSSSPPTHVVLLSDPHVPHPRLSYPRGSRPWINMLRQTMEELFMRKSWNVVMRLGRVDVVVVLGDMLDWGRGVMSDSEYVERSDHHHSTKIRSLQIADMTRTEPTLLAVRQRTLRDSLLPPNALLPVANHTLVLLDSVGLVEEDYRRYAAEMQFGEWDGVEGGVIEFVKSVGEEPLDGPRILLSHIPLARPDLASCGPLREHGRIQKGAGPGYQNLLGIHPPRGIREVTLKSFSSSAGIRRPGFQLLSLIPASDLYAEPPQVTIADRPCFLPDQLGVYTRVYLPLGILTVLFLFFTNVRAAHRRWTAAGHSIYGEVKGRFTPTVQSTEQMPNAHAFPTSARTVYDRPVPLTLPSRRSSQQLAGASSSTIGPSSTRRVTSHNLTAGYVSPSQMSFTRSAPVSPALSPRASMSEDTCSYVNDSRDEERDMETVTPSLSRRSSYIYMNSAGDVQSQPWQSPYTNQLGPGPSNVSAEPVSYFLSAPGSSGVGLGLSTPTGSYPSTPTSQYMSRGSLSNAQGAGGVTSSPHPVSGRRVTMPRIMSTSDWSAAAKAKDKSVLGLMVDSLPGSMGSTKRDRASLVAALRGFGAWMWRSRNGVWIKSWREVLAVAWPTGLVWVLINALFFLQ</sequence>
<feature type="compositionally biased region" description="Basic and acidic residues" evidence="2">
    <location>
        <begin position="499"/>
        <end position="508"/>
    </location>
</feature>
<evidence type="ECO:0000256" key="2">
    <source>
        <dbReference type="SAM" id="MobiDB-lite"/>
    </source>
</evidence>
<gene>
    <name evidence="4" type="ORF">EHS25_000432</name>
</gene>
<feature type="region of interest" description="Disordered" evidence="2">
    <location>
        <begin position="472"/>
        <end position="512"/>
    </location>
</feature>
<comment type="caution">
    <text evidence="4">The sequence shown here is derived from an EMBL/GenBank/DDBJ whole genome shotgun (WGS) entry which is preliminary data.</text>
</comment>
<accession>A0A427YWF1</accession>
<evidence type="ECO:0000313" key="4">
    <source>
        <dbReference type="EMBL" id="RSH95345.1"/>
    </source>
</evidence>
<feature type="transmembrane region" description="Helical" evidence="3">
    <location>
        <begin position="682"/>
        <end position="702"/>
    </location>
</feature>
<dbReference type="GO" id="GO:0006506">
    <property type="term" value="P:GPI anchor biosynthetic process"/>
    <property type="evidence" value="ECO:0007669"/>
    <property type="project" value="InterPro"/>
</dbReference>
<feature type="region of interest" description="Disordered" evidence="2">
    <location>
        <begin position="430"/>
        <end position="457"/>
    </location>
</feature>
<keyword evidence="3" id="KW-1133">Transmembrane helix</keyword>
<feature type="region of interest" description="Disordered" evidence="2">
    <location>
        <begin position="592"/>
        <end position="611"/>
    </location>
</feature>
<dbReference type="GO" id="GO:0005783">
    <property type="term" value="C:endoplasmic reticulum"/>
    <property type="evidence" value="ECO:0007669"/>
    <property type="project" value="TreeGrafter"/>
</dbReference>
<protein>
    <recommendedName>
        <fullName evidence="6">Calcineurin-like phosphoesterase domain-containing protein</fullName>
    </recommendedName>
</protein>
<dbReference type="GO" id="GO:0016020">
    <property type="term" value="C:membrane"/>
    <property type="evidence" value="ECO:0007669"/>
    <property type="project" value="GOC"/>
</dbReference>
<dbReference type="OrthoDB" id="5977743at2759"/>
<evidence type="ECO:0000313" key="5">
    <source>
        <dbReference type="Proteomes" id="UP000279259"/>
    </source>
</evidence>
<evidence type="ECO:0008006" key="6">
    <source>
        <dbReference type="Google" id="ProtNLM"/>
    </source>
</evidence>
<dbReference type="PANTHER" id="PTHR13315:SF4">
    <property type="entry name" value="METALLOPHOSPHOESTERASE, ISOFORM E"/>
    <property type="match status" value="1"/>
</dbReference>
<name>A0A427YWF1_9TREE</name>
<feature type="transmembrane region" description="Helical" evidence="3">
    <location>
        <begin position="356"/>
        <end position="374"/>
    </location>
</feature>
<organism evidence="4 5">
    <name type="scientific">Saitozyma podzolica</name>
    <dbReference type="NCBI Taxonomy" id="1890683"/>
    <lineage>
        <taxon>Eukaryota</taxon>
        <taxon>Fungi</taxon>
        <taxon>Dikarya</taxon>
        <taxon>Basidiomycota</taxon>
        <taxon>Agaricomycotina</taxon>
        <taxon>Tremellomycetes</taxon>
        <taxon>Tremellales</taxon>
        <taxon>Trimorphomycetaceae</taxon>
        <taxon>Saitozyma</taxon>
    </lineage>
</organism>
<evidence type="ECO:0000256" key="3">
    <source>
        <dbReference type="SAM" id="Phobius"/>
    </source>
</evidence>
<dbReference type="PANTHER" id="PTHR13315">
    <property type="entry name" value="METALLO PHOSPHOESTERASE RELATED"/>
    <property type="match status" value="1"/>
</dbReference>
<keyword evidence="3" id="KW-0812">Transmembrane</keyword>
<reference evidence="4 5" key="1">
    <citation type="submission" date="2018-11" db="EMBL/GenBank/DDBJ databases">
        <title>Genome sequence of Saitozyma podzolica DSM 27192.</title>
        <authorList>
            <person name="Aliyu H."/>
            <person name="Gorte O."/>
            <person name="Ochsenreither K."/>
        </authorList>
    </citation>
    <scope>NUCLEOTIDE SEQUENCE [LARGE SCALE GENOMIC DNA]</scope>
    <source>
        <strain evidence="4 5">DSM 27192</strain>
    </source>
</reference>
<dbReference type="AlphaFoldDB" id="A0A427YWF1"/>
<dbReference type="InterPro" id="IPR029052">
    <property type="entry name" value="Metallo-depent_PP-like"/>
</dbReference>
<feature type="compositionally biased region" description="Polar residues" evidence="2">
    <location>
        <begin position="592"/>
        <end position="605"/>
    </location>
</feature>
<keyword evidence="5" id="KW-1185">Reference proteome</keyword>